<dbReference type="EMBL" id="JAMGBB010000001">
    <property type="protein sequence ID" value="MCL6739794.1"/>
    <property type="molecule type" value="Genomic_DNA"/>
</dbReference>
<evidence type="ECO:0000256" key="1">
    <source>
        <dbReference type="ARBA" id="ARBA00004418"/>
    </source>
</evidence>
<dbReference type="Gene3D" id="3.10.105.10">
    <property type="entry name" value="Dipeptide-binding Protein, Domain 3"/>
    <property type="match status" value="1"/>
</dbReference>
<gene>
    <name evidence="6" type="ORF">LZ518_01385</name>
</gene>
<evidence type="ECO:0000256" key="2">
    <source>
        <dbReference type="ARBA" id="ARBA00005695"/>
    </source>
</evidence>
<keyword evidence="4" id="KW-0732">Signal</keyword>
<dbReference type="Pfam" id="PF00496">
    <property type="entry name" value="SBP_bac_5"/>
    <property type="match status" value="1"/>
</dbReference>
<organism evidence="6 7">
    <name type="scientific">Sphingomonas brevis</name>
    <dbReference type="NCBI Taxonomy" id="2908206"/>
    <lineage>
        <taxon>Bacteria</taxon>
        <taxon>Pseudomonadati</taxon>
        <taxon>Pseudomonadota</taxon>
        <taxon>Alphaproteobacteria</taxon>
        <taxon>Sphingomonadales</taxon>
        <taxon>Sphingomonadaceae</taxon>
        <taxon>Sphingomonas</taxon>
    </lineage>
</organism>
<reference evidence="6" key="1">
    <citation type="submission" date="2022-05" db="EMBL/GenBank/DDBJ databases">
        <authorList>
            <person name="Jo J.-H."/>
            <person name="Im W.-T."/>
        </authorList>
    </citation>
    <scope>NUCLEOTIDE SEQUENCE</scope>
    <source>
        <strain evidence="6">RB56-2</strain>
    </source>
</reference>
<comment type="similarity">
    <text evidence="2">Belongs to the bacterial solute-binding protein 5 family.</text>
</comment>
<feature type="domain" description="Solute-binding protein family 5" evidence="5">
    <location>
        <begin position="74"/>
        <end position="392"/>
    </location>
</feature>
<evidence type="ECO:0000256" key="3">
    <source>
        <dbReference type="ARBA" id="ARBA00022448"/>
    </source>
</evidence>
<evidence type="ECO:0000313" key="6">
    <source>
        <dbReference type="EMBL" id="MCL6739794.1"/>
    </source>
</evidence>
<dbReference type="PANTHER" id="PTHR30290:SF10">
    <property type="entry name" value="PERIPLASMIC OLIGOPEPTIDE-BINDING PROTEIN-RELATED"/>
    <property type="match status" value="1"/>
</dbReference>
<protein>
    <submittedName>
        <fullName evidence="6">ABC transporter substrate-binding protein</fullName>
    </submittedName>
</protein>
<keyword evidence="7" id="KW-1185">Reference proteome</keyword>
<dbReference type="Gene3D" id="3.90.76.10">
    <property type="entry name" value="Dipeptide-binding Protein, Domain 1"/>
    <property type="match status" value="1"/>
</dbReference>
<dbReference type="PANTHER" id="PTHR30290">
    <property type="entry name" value="PERIPLASMIC BINDING COMPONENT OF ABC TRANSPORTER"/>
    <property type="match status" value="1"/>
</dbReference>
<keyword evidence="3" id="KW-0813">Transport</keyword>
<comment type="subcellular location">
    <subcellularLocation>
        <location evidence="1">Periplasm</location>
    </subcellularLocation>
</comment>
<evidence type="ECO:0000256" key="4">
    <source>
        <dbReference type="ARBA" id="ARBA00022729"/>
    </source>
</evidence>
<evidence type="ECO:0000313" key="7">
    <source>
        <dbReference type="Proteomes" id="UP001165383"/>
    </source>
</evidence>
<comment type="caution">
    <text evidence="6">The sequence shown here is derived from an EMBL/GenBank/DDBJ whole genome shotgun (WGS) entry which is preliminary data.</text>
</comment>
<dbReference type="RefSeq" id="WP_249914268.1">
    <property type="nucleotide sequence ID" value="NZ_JAMGBB010000001.1"/>
</dbReference>
<proteinExistence type="inferred from homology"/>
<name>A0ABT0S5X8_9SPHN</name>
<dbReference type="SUPFAM" id="SSF53850">
    <property type="entry name" value="Periplasmic binding protein-like II"/>
    <property type="match status" value="1"/>
</dbReference>
<dbReference type="InterPro" id="IPR000914">
    <property type="entry name" value="SBP_5_dom"/>
</dbReference>
<accession>A0ABT0S5X8</accession>
<evidence type="ECO:0000259" key="5">
    <source>
        <dbReference type="Pfam" id="PF00496"/>
    </source>
</evidence>
<dbReference type="InterPro" id="IPR039424">
    <property type="entry name" value="SBP_5"/>
</dbReference>
<sequence>MAGLTPKRALLAALAAAGLLLSNCGKQSEGVARVAAIGPMPKLVETVVAPLSPGDALVRQTMAQGLVRFDERGQVVPGLAERWNVSDDGLSYIFRLQTGEWPDGRKIRADDVARILSRQLRPSSTNPLKDTLGAVGEIVAMTDRVIEIRLLAPRPNLLQLLAQPEFGLVRASVGTGPFLIPAPEDAAAFPADEEAKGALLLAHRIRIPDAEDPVERVRISGGNAKALAAAFADGKLDLVVGGTVDDLPTALAQKMPRGALRFDPVAGLFGLMPTKRNDALQEVEVRRLLSRALDRAGLVGGLRVGGLVPRATLLQAGLEGIGSPAQPSWLDQPATERRTALVSEARRLFGSTERPTLRIALPNGPGGKYLLARLAYDWAPIGIKVERAPSEASADLVWIDEVAPSASPAWFLRRFRCGIAPICVEESEALLAQARSTLFAEQRAALFLEAAEQMDREQLFIPIAAPIRWSLVSGRAPGFAENQFARHTLVGLANERFSDGR</sequence>
<dbReference type="Proteomes" id="UP001165383">
    <property type="component" value="Unassembled WGS sequence"/>
</dbReference>
<dbReference type="Gene3D" id="3.40.190.10">
    <property type="entry name" value="Periplasmic binding protein-like II"/>
    <property type="match status" value="1"/>
</dbReference>